<proteinExistence type="predicted"/>
<gene>
    <name evidence="1" type="ORF">I568_00111</name>
</gene>
<organism evidence="1 2">
    <name type="scientific">Enterococcus columbae DSM 7374 = ATCC 51263</name>
    <dbReference type="NCBI Taxonomy" id="1121865"/>
    <lineage>
        <taxon>Bacteria</taxon>
        <taxon>Bacillati</taxon>
        <taxon>Bacillota</taxon>
        <taxon>Bacilli</taxon>
        <taxon>Lactobacillales</taxon>
        <taxon>Enterococcaceae</taxon>
        <taxon>Enterococcus</taxon>
    </lineage>
</organism>
<dbReference type="InterPro" id="IPR014580">
    <property type="entry name" value="UCP033199"/>
</dbReference>
<dbReference type="InterPro" id="IPR037079">
    <property type="entry name" value="AF2212/PG0164-like_sf"/>
</dbReference>
<dbReference type="EMBL" id="ASWJ01000001">
    <property type="protein sequence ID" value="EOW87825.1"/>
    <property type="molecule type" value="Genomic_DNA"/>
</dbReference>
<reference evidence="1 2" key="1">
    <citation type="submission" date="2013-03" db="EMBL/GenBank/DDBJ databases">
        <title>The Genome Sequence of Enterococcus columbae ATCC_51263 (PacBio/Illumina hybrid assembly).</title>
        <authorList>
            <consortium name="The Broad Institute Genomics Platform"/>
            <consortium name="The Broad Institute Genome Sequencing Center for Infectious Disease"/>
            <person name="Earl A."/>
            <person name="Russ C."/>
            <person name="Gilmore M."/>
            <person name="Surin D."/>
            <person name="Walker B."/>
            <person name="Young S."/>
            <person name="Zeng Q."/>
            <person name="Gargeya S."/>
            <person name="Fitzgerald M."/>
            <person name="Haas B."/>
            <person name="Abouelleil A."/>
            <person name="Allen A.W."/>
            <person name="Alvarado L."/>
            <person name="Arachchi H.M."/>
            <person name="Berlin A.M."/>
            <person name="Chapman S.B."/>
            <person name="Gainer-Dewar J."/>
            <person name="Goldberg J."/>
            <person name="Griggs A."/>
            <person name="Gujja S."/>
            <person name="Hansen M."/>
            <person name="Howarth C."/>
            <person name="Imamovic A."/>
            <person name="Ireland A."/>
            <person name="Larimer J."/>
            <person name="McCowan C."/>
            <person name="Murphy C."/>
            <person name="Pearson M."/>
            <person name="Poon T.W."/>
            <person name="Priest M."/>
            <person name="Roberts A."/>
            <person name="Saif S."/>
            <person name="Shea T."/>
            <person name="Sisk P."/>
            <person name="Sykes S."/>
            <person name="Wortman J."/>
            <person name="Nusbaum C."/>
            <person name="Birren B."/>
        </authorList>
    </citation>
    <scope>NUCLEOTIDE SEQUENCE [LARGE SCALE GENOMIC DNA]</scope>
    <source>
        <strain evidence="1 2">ATCC 51263</strain>
    </source>
</reference>
<comment type="caution">
    <text evidence="1">The sequence shown here is derived from an EMBL/GenBank/DDBJ whole genome shotgun (WGS) entry which is preliminary data.</text>
</comment>
<dbReference type="PATRIC" id="fig|1121865.3.peg.2109"/>
<dbReference type="Pfam" id="PF09966">
    <property type="entry name" value="DUF2200"/>
    <property type="match status" value="1"/>
</dbReference>
<dbReference type="Pfam" id="PF08922">
    <property type="entry name" value="DUF1905"/>
    <property type="match status" value="1"/>
</dbReference>
<dbReference type="AlphaFoldDB" id="S0K083"/>
<accession>S0K083</accession>
<evidence type="ECO:0000313" key="2">
    <source>
        <dbReference type="Proteomes" id="UP000014113"/>
    </source>
</evidence>
<dbReference type="Gene3D" id="1.10.8.290">
    <property type="entry name" value="uncharacterized protein sp1917 domain"/>
    <property type="match status" value="1"/>
</dbReference>
<dbReference type="Gene3D" id="2.40.30.100">
    <property type="entry name" value="AF2212/PG0164-like"/>
    <property type="match status" value="1"/>
</dbReference>
<dbReference type="eggNOG" id="COG4898">
    <property type="taxonomic scope" value="Bacteria"/>
</dbReference>
<evidence type="ECO:0008006" key="3">
    <source>
        <dbReference type="Google" id="ProtNLM"/>
    </source>
</evidence>
<protein>
    <recommendedName>
        <fullName evidence="3">DUF2200 domain-containing protein</fullName>
    </recommendedName>
</protein>
<dbReference type="InterPro" id="IPR023204">
    <property type="entry name" value="SP1917_dom_sf"/>
</dbReference>
<name>S0K083_9ENTE</name>
<dbReference type="InterPro" id="IPR015018">
    <property type="entry name" value="DUF1905"/>
</dbReference>
<dbReference type="OrthoDB" id="3192540at2"/>
<keyword evidence="2" id="KW-1185">Reference proteome</keyword>
<sequence length="250" mass="28241">MKNERVFNMSVSSVYPLLVKKAERKGRTKEEVDTIITWLTGYTLEQLSTQLTNEVSYREFFAQAPQINPNVHLITGVICGYRVEEIEDPLMQKIRYLDKLVDELAKGKQMEKILRQPKTTDKKSTSPLQPIDLPKQVLQTLADNQWSSTDYPDFTSNQECYQFQASIQAAQIGRGGAYVIVPCDIKATFGKGRLKVKAYFEQVAYSGSIVNMGLKYTDGSICYLLGMTKAIRQQLAKNIGDSVTVTFQLV</sequence>
<dbReference type="SUPFAM" id="SSF141694">
    <property type="entry name" value="AF2212/PG0164-like"/>
    <property type="match status" value="1"/>
</dbReference>
<evidence type="ECO:0000313" key="1">
    <source>
        <dbReference type="EMBL" id="EOW87825.1"/>
    </source>
</evidence>
<dbReference type="Proteomes" id="UP000014113">
    <property type="component" value="Unassembled WGS sequence"/>
</dbReference>
<dbReference type="STRING" id="1121865.OMW_02164"/>